<dbReference type="Proteomes" id="UP000028302">
    <property type="component" value="Unassembled WGS sequence"/>
</dbReference>
<gene>
    <name evidence="3" type="ORF">C41B8_13390</name>
</gene>
<comment type="similarity">
    <text evidence="1">Belongs to the TelA family.</text>
</comment>
<feature type="compositionally biased region" description="Basic and acidic residues" evidence="2">
    <location>
        <begin position="1"/>
        <end position="13"/>
    </location>
</feature>
<dbReference type="PATRIC" id="fig|1304275.5.peg.2735"/>
<accession>A0A084IJ48</accession>
<protein>
    <submittedName>
        <fullName evidence="3">Toxic anion resistance family protein</fullName>
    </submittedName>
</protein>
<evidence type="ECO:0000256" key="2">
    <source>
        <dbReference type="SAM" id="MobiDB-lite"/>
    </source>
</evidence>
<dbReference type="EMBL" id="APNK01000023">
    <property type="protein sequence ID" value="KEZ76732.1"/>
    <property type="molecule type" value="Genomic_DNA"/>
</dbReference>
<evidence type="ECO:0000313" key="4">
    <source>
        <dbReference type="Proteomes" id="UP000028302"/>
    </source>
</evidence>
<dbReference type="PANTHER" id="PTHR38432">
    <property type="entry name" value="TELA-LIKE PROTEIN SAOUHSC_01408"/>
    <property type="match status" value="1"/>
</dbReference>
<feature type="region of interest" description="Disordered" evidence="2">
    <location>
        <begin position="385"/>
        <end position="406"/>
    </location>
</feature>
<name>A0A084IJ48_SALHC</name>
<dbReference type="PANTHER" id="PTHR38432:SF1">
    <property type="entry name" value="TELA-LIKE PROTEIN SAOUHSC_01408"/>
    <property type="match status" value="1"/>
</dbReference>
<evidence type="ECO:0000256" key="1">
    <source>
        <dbReference type="ARBA" id="ARBA00005541"/>
    </source>
</evidence>
<reference evidence="3 4" key="1">
    <citation type="submission" date="2013-03" db="EMBL/GenBank/DDBJ databases">
        <title>Salinisphaera hydrothermalis C41B8 Genome Sequencing.</title>
        <authorList>
            <person name="Li C."/>
            <person name="Lai Q."/>
            <person name="Shao Z."/>
        </authorList>
    </citation>
    <scope>NUCLEOTIDE SEQUENCE [LARGE SCALE GENOMIC DNA]</scope>
    <source>
        <strain evidence="3 4">C41B8</strain>
    </source>
</reference>
<proteinExistence type="inferred from homology"/>
<dbReference type="AlphaFoldDB" id="A0A084IJ48"/>
<keyword evidence="4" id="KW-1185">Reference proteome</keyword>
<dbReference type="RefSeq" id="WP_198025194.1">
    <property type="nucleotide sequence ID" value="NZ_APNK01000023.1"/>
</dbReference>
<feature type="region of interest" description="Disordered" evidence="2">
    <location>
        <begin position="1"/>
        <end position="24"/>
    </location>
</feature>
<dbReference type="eggNOG" id="COG3853">
    <property type="taxonomic scope" value="Bacteria"/>
</dbReference>
<sequence length="406" mass="45068">MDTKHDGNDDHRTPRSPLSLSLPVDEIASEVEAESRPRVEAAAEDPELARTADAFVADVLSMDETEAATAHAKREAVDDMGAEVQRQAAHRSAMLDTPIRQLAQHGQEGGPVAKALTDLRGRMETLDPNRHKLSAGPLARALSFIPGMGNRLQRYFQKFETAQEAIDAIIRDLEAGKDMLRRDNLTLADDQDALRESLIQLRRQIELGQLIDQRLQAAAGELPEENAKRRFIEEELLFPLRQRIVDLQQQLTVSQQGVLALEVVIRNNRELMRGVDRALNVTVSALNVAVTTALALANQRLVLDRVESINKTTSDMIAGTAKQLRSQGVDIQNRSASTLLDMEQLESAFADVIGAIDEVSRYRREALPRLDEQIRRLDEMAERGDTAIRDMDRGNSAATARPDQAL</sequence>
<comment type="caution">
    <text evidence="3">The sequence shown here is derived from an EMBL/GenBank/DDBJ whole genome shotgun (WGS) entry which is preliminary data.</text>
</comment>
<dbReference type="STRING" id="1304275.C41B8_13390"/>
<evidence type="ECO:0000313" key="3">
    <source>
        <dbReference type="EMBL" id="KEZ76732.1"/>
    </source>
</evidence>
<dbReference type="Pfam" id="PF05816">
    <property type="entry name" value="TelA"/>
    <property type="match status" value="1"/>
</dbReference>
<dbReference type="InterPro" id="IPR008863">
    <property type="entry name" value="Toxic_anion-R_TelA"/>
</dbReference>
<organism evidence="3 4">
    <name type="scientific">Salinisphaera hydrothermalis (strain C41B8)</name>
    <dbReference type="NCBI Taxonomy" id="1304275"/>
    <lineage>
        <taxon>Bacteria</taxon>
        <taxon>Pseudomonadati</taxon>
        <taxon>Pseudomonadota</taxon>
        <taxon>Gammaproteobacteria</taxon>
        <taxon>Salinisphaerales</taxon>
        <taxon>Salinisphaeraceae</taxon>
        <taxon>Salinisphaera</taxon>
    </lineage>
</organism>